<dbReference type="AlphaFoldDB" id="A0A176WTB3"/>
<evidence type="ECO:0008006" key="4">
    <source>
        <dbReference type="Google" id="ProtNLM"/>
    </source>
</evidence>
<comment type="caution">
    <text evidence="2">The sequence shown here is derived from an EMBL/GenBank/DDBJ whole genome shotgun (WGS) entry which is preliminary data.</text>
</comment>
<name>A0A176WTB3_AGRTU</name>
<organism evidence="2 3">
    <name type="scientific">Agrobacterium tumefaciens</name>
    <dbReference type="NCBI Taxonomy" id="358"/>
    <lineage>
        <taxon>Bacteria</taxon>
        <taxon>Pseudomonadati</taxon>
        <taxon>Pseudomonadota</taxon>
        <taxon>Alphaproteobacteria</taxon>
        <taxon>Hyphomicrobiales</taxon>
        <taxon>Rhizobiaceae</taxon>
        <taxon>Rhizobium/Agrobacterium group</taxon>
        <taxon>Agrobacterium</taxon>
        <taxon>Agrobacterium tumefaciens complex</taxon>
    </lineage>
</organism>
<evidence type="ECO:0000256" key="1">
    <source>
        <dbReference type="SAM" id="MobiDB-lite"/>
    </source>
</evidence>
<evidence type="ECO:0000313" key="3">
    <source>
        <dbReference type="Proteomes" id="UP000077098"/>
    </source>
</evidence>
<protein>
    <recommendedName>
        <fullName evidence="4">DUF883 domain-containing protein</fullName>
    </recommendedName>
</protein>
<evidence type="ECO:0000313" key="2">
    <source>
        <dbReference type="EMBL" id="OAE36370.1"/>
    </source>
</evidence>
<gene>
    <name evidence="2" type="ORF">A7J57_07380</name>
</gene>
<dbReference type="RefSeq" id="WP_063951779.1">
    <property type="nucleotide sequence ID" value="NZ_LXPS01000041.1"/>
</dbReference>
<proteinExistence type="predicted"/>
<feature type="compositionally biased region" description="Basic and acidic residues" evidence="1">
    <location>
        <begin position="25"/>
        <end position="35"/>
    </location>
</feature>
<sequence>MFGDDCDHFAAYQARQKQMTIPKSSEAREFDHQPAIEHPPGSGVSQPDPEATAPLQDSDASAAPSRLPESTASSALNDRVDTDAPLVDVALASVRSQTASAASPTPTEELAAIRAEFHRLSDNVTEIGSASVRVLRAESQGIAEGLRVRIRAQPARAMLLGLLAGFIFGATR</sequence>
<dbReference type="EMBL" id="LXPS01000041">
    <property type="protein sequence ID" value="OAE36370.1"/>
    <property type="molecule type" value="Genomic_DNA"/>
</dbReference>
<reference evidence="2 3" key="1">
    <citation type="submission" date="2016-05" db="EMBL/GenBank/DDBJ databases">
        <authorList>
            <person name="Lavstsen T."/>
            <person name="Jespersen J.S."/>
        </authorList>
    </citation>
    <scope>NUCLEOTIDE SEQUENCE [LARGE SCALE GENOMIC DNA]</scope>
    <source>
        <strain evidence="2 3">KCJ1736</strain>
    </source>
</reference>
<feature type="region of interest" description="Disordered" evidence="1">
    <location>
        <begin position="14"/>
        <end position="79"/>
    </location>
</feature>
<accession>A0A176WTB3</accession>
<dbReference type="Proteomes" id="UP000077098">
    <property type="component" value="Unassembled WGS sequence"/>
</dbReference>